<dbReference type="SUPFAM" id="SSF51556">
    <property type="entry name" value="Metallo-dependent hydrolases"/>
    <property type="match status" value="1"/>
</dbReference>
<evidence type="ECO:0000313" key="8">
    <source>
        <dbReference type="Proteomes" id="UP000460272"/>
    </source>
</evidence>
<evidence type="ECO:0000256" key="1">
    <source>
        <dbReference type="ARBA" id="ARBA00001947"/>
    </source>
</evidence>
<gene>
    <name evidence="7" type="primary">add</name>
    <name evidence="7" type="ORF">EAS64_40630</name>
</gene>
<sequence>MRHCSPPCTADCGPASLAPVTGSGLSLAEALRALPKVELHCHLEGALRPQTVAGLARKNGVPLPPGDVRDLYRWESLDEFLRVFWLIQSVLGDQSDWERLGYESVLDGAATGRVYAEVFVSPMRHLAAGQTLASVIEGLSAGLAAGDAETGATTRLIVNMDRSYGGEAGLQLMTELIGLRRANAAGADRVIGIGMDSAELTVDPLSFAPAYREAAAAGLRRCGHQGQVAPAASIGVVAVGLGAERIDHGVSLIDDPDLVAFFAGRGIPLTMCPTSNVVIARACGSVGRHPLPRLRDAGVLVTLNSDDPAMTGVDLAAEYATCAAAWNWSWDQMVDLALDGVAASWLDDDGKRALSARIAAEAARLAP</sequence>
<evidence type="ECO:0000256" key="2">
    <source>
        <dbReference type="ARBA" id="ARBA00006676"/>
    </source>
</evidence>
<evidence type="ECO:0000256" key="3">
    <source>
        <dbReference type="ARBA" id="ARBA00022723"/>
    </source>
</evidence>
<keyword evidence="4 7" id="KW-0378">Hydrolase</keyword>
<dbReference type="PANTHER" id="PTHR43114:SF6">
    <property type="entry name" value="ADENINE DEAMINASE"/>
    <property type="match status" value="1"/>
</dbReference>
<name>A0A6P2BRL7_9ACTN</name>
<dbReference type="InterPro" id="IPR032466">
    <property type="entry name" value="Metal_Hydrolase"/>
</dbReference>
<accession>A0A6P2BRL7</accession>
<comment type="cofactor">
    <cofactor evidence="1">
        <name>Zn(2+)</name>
        <dbReference type="ChEBI" id="CHEBI:29105"/>
    </cofactor>
</comment>
<dbReference type="AlphaFoldDB" id="A0A6P2BRL7"/>
<organism evidence="7 8">
    <name type="scientific">Trebonia kvetii</name>
    <dbReference type="NCBI Taxonomy" id="2480626"/>
    <lineage>
        <taxon>Bacteria</taxon>
        <taxon>Bacillati</taxon>
        <taxon>Actinomycetota</taxon>
        <taxon>Actinomycetes</taxon>
        <taxon>Streptosporangiales</taxon>
        <taxon>Treboniaceae</taxon>
        <taxon>Trebonia</taxon>
    </lineage>
</organism>
<dbReference type="Proteomes" id="UP000460272">
    <property type="component" value="Unassembled WGS sequence"/>
</dbReference>
<dbReference type="Gene3D" id="3.20.20.140">
    <property type="entry name" value="Metal-dependent hydrolases"/>
    <property type="match status" value="1"/>
</dbReference>
<dbReference type="EC" id="3.5.4.4" evidence="7"/>
<evidence type="ECO:0000256" key="5">
    <source>
        <dbReference type="ARBA" id="ARBA00022833"/>
    </source>
</evidence>
<dbReference type="NCBIfam" id="TIGR01430">
    <property type="entry name" value="aden_deam"/>
    <property type="match status" value="1"/>
</dbReference>
<dbReference type="EMBL" id="RPFW01000011">
    <property type="protein sequence ID" value="TVY99942.1"/>
    <property type="molecule type" value="Genomic_DNA"/>
</dbReference>
<reference evidence="7 8" key="1">
    <citation type="submission" date="2018-11" db="EMBL/GenBank/DDBJ databases">
        <title>Trebonia kvetii gen.nov., sp.nov., a novel acidophilic actinobacterium, and proposal of the new actinobacterial family Treboniaceae fam. nov.</title>
        <authorList>
            <person name="Rapoport D."/>
            <person name="Sagova-Mareckova M."/>
            <person name="Sedlacek I."/>
            <person name="Provaznik J."/>
            <person name="Kralova S."/>
            <person name="Pavlinic D."/>
            <person name="Benes V."/>
            <person name="Kopecky J."/>
        </authorList>
    </citation>
    <scope>NUCLEOTIDE SEQUENCE [LARGE SCALE GENOMIC DNA]</scope>
    <source>
        <strain evidence="7 8">15Tr583</strain>
    </source>
</reference>
<dbReference type="GO" id="GO:0016814">
    <property type="term" value="F:hydrolase activity, acting on carbon-nitrogen (but not peptide) bonds, in cyclic amidines"/>
    <property type="evidence" value="ECO:0007669"/>
    <property type="project" value="UniProtKB-ARBA"/>
</dbReference>
<feature type="domain" description="Adenosine deaminase" evidence="6">
    <location>
        <begin position="35"/>
        <end position="359"/>
    </location>
</feature>
<dbReference type="GO" id="GO:0046872">
    <property type="term" value="F:metal ion binding"/>
    <property type="evidence" value="ECO:0007669"/>
    <property type="project" value="UniProtKB-KW"/>
</dbReference>
<dbReference type="InterPro" id="IPR006330">
    <property type="entry name" value="Ado/ade_deaminase"/>
</dbReference>
<keyword evidence="5" id="KW-0862">Zinc</keyword>
<dbReference type="OrthoDB" id="105475at2"/>
<evidence type="ECO:0000256" key="4">
    <source>
        <dbReference type="ARBA" id="ARBA00022801"/>
    </source>
</evidence>
<evidence type="ECO:0000313" key="7">
    <source>
        <dbReference type="EMBL" id="TVY99942.1"/>
    </source>
</evidence>
<keyword evidence="3" id="KW-0479">Metal-binding</keyword>
<dbReference type="Pfam" id="PF00962">
    <property type="entry name" value="A_deaminase"/>
    <property type="match status" value="1"/>
</dbReference>
<comment type="similarity">
    <text evidence="2">Belongs to the metallo-dependent hydrolases superfamily. Adenosine and AMP deaminases family.</text>
</comment>
<dbReference type="InterPro" id="IPR001365">
    <property type="entry name" value="A_deaminase_dom"/>
</dbReference>
<dbReference type="GO" id="GO:0019239">
    <property type="term" value="F:deaminase activity"/>
    <property type="evidence" value="ECO:0007669"/>
    <property type="project" value="InterPro"/>
</dbReference>
<dbReference type="PANTHER" id="PTHR43114">
    <property type="entry name" value="ADENINE DEAMINASE"/>
    <property type="match status" value="1"/>
</dbReference>
<comment type="caution">
    <text evidence="7">The sequence shown here is derived from an EMBL/GenBank/DDBJ whole genome shotgun (WGS) entry which is preliminary data.</text>
</comment>
<evidence type="ECO:0000259" key="6">
    <source>
        <dbReference type="Pfam" id="PF00962"/>
    </source>
</evidence>
<keyword evidence="8" id="KW-1185">Reference proteome</keyword>
<protein>
    <submittedName>
        <fullName evidence="7">Adenosine deaminase</fullName>
        <ecNumber evidence="7">3.5.4.4</ecNumber>
    </submittedName>
</protein>
<proteinExistence type="inferred from homology"/>